<evidence type="ECO:0000313" key="14">
    <source>
        <dbReference type="Proteomes" id="UP000008743"/>
    </source>
</evidence>
<evidence type="ECO:0000256" key="5">
    <source>
        <dbReference type="ARBA" id="ARBA00022840"/>
    </source>
</evidence>
<protein>
    <recommendedName>
        <fullName evidence="2">arginine--tRNA ligase</fullName>
        <ecNumber evidence="2">6.1.1.19</ecNumber>
    </recommendedName>
    <alternativeName>
        <fullName evidence="8">Arginyl-tRNA synthetase</fullName>
    </alternativeName>
</protein>
<evidence type="ECO:0000259" key="12">
    <source>
        <dbReference type="SMART" id="SM00836"/>
    </source>
</evidence>
<gene>
    <name evidence="13" type="ORF">CAOG_007570</name>
</gene>
<dbReference type="InterPro" id="IPR014729">
    <property type="entry name" value="Rossmann-like_a/b/a_fold"/>
</dbReference>
<evidence type="ECO:0000256" key="3">
    <source>
        <dbReference type="ARBA" id="ARBA00022598"/>
    </source>
</evidence>
<dbReference type="SUPFAM" id="SSF52374">
    <property type="entry name" value="Nucleotidylyl transferase"/>
    <property type="match status" value="1"/>
</dbReference>
<dbReference type="OMA" id="HHIGDWG"/>
<dbReference type="STRING" id="595528.A0A0D2WW26"/>
<reference evidence="14" key="1">
    <citation type="submission" date="2011-02" db="EMBL/GenBank/DDBJ databases">
        <title>The Genome Sequence of Capsaspora owczarzaki ATCC 30864.</title>
        <authorList>
            <person name="Russ C."/>
            <person name="Cuomo C."/>
            <person name="Burger G."/>
            <person name="Gray M.W."/>
            <person name="Holland P.W.H."/>
            <person name="King N."/>
            <person name="Lang F.B.F."/>
            <person name="Roger A.J."/>
            <person name="Ruiz-Trillo I."/>
            <person name="Young S.K."/>
            <person name="Zeng Q."/>
            <person name="Gargeya S."/>
            <person name="Alvarado L."/>
            <person name="Berlin A."/>
            <person name="Chapman S.B."/>
            <person name="Chen Z."/>
            <person name="Freedman E."/>
            <person name="Gellesch M."/>
            <person name="Goldberg J."/>
            <person name="Griggs A."/>
            <person name="Gujja S."/>
            <person name="Heilman E."/>
            <person name="Heiman D."/>
            <person name="Howarth C."/>
            <person name="Mehta T."/>
            <person name="Neiman D."/>
            <person name="Pearson M."/>
            <person name="Roberts A."/>
            <person name="Saif S."/>
            <person name="Shea T."/>
            <person name="Shenoy N."/>
            <person name="Sisk P."/>
            <person name="Stolte C."/>
            <person name="Sykes S."/>
            <person name="White J."/>
            <person name="Yandava C."/>
            <person name="Haas B."/>
            <person name="Nusbaum C."/>
            <person name="Birren B."/>
        </authorList>
    </citation>
    <scope>NUCLEOTIDE SEQUENCE</scope>
    <source>
        <strain evidence="14">ATCC 30864</strain>
    </source>
</reference>
<keyword evidence="5 10" id="KW-0067">ATP-binding</keyword>
<name>A0A0D2WW26_CAPO3</name>
<dbReference type="SMART" id="SM00836">
    <property type="entry name" value="DALR_1"/>
    <property type="match status" value="1"/>
</dbReference>
<organism evidence="13 14">
    <name type="scientific">Capsaspora owczarzaki (strain ATCC 30864)</name>
    <dbReference type="NCBI Taxonomy" id="595528"/>
    <lineage>
        <taxon>Eukaryota</taxon>
        <taxon>Filasterea</taxon>
        <taxon>Capsaspora</taxon>
    </lineage>
</organism>
<dbReference type="InterPro" id="IPR001278">
    <property type="entry name" value="Arg-tRNA-ligase"/>
</dbReference>
<comment type="similarity">
    <text evidence="1 10">Belongs to the class-I aminoacyl-tRNA synthetase family.</text>
</comment>
<dbReference type="FunFam" id="3.40.50.620:FF:000084">
    <property type="entry name" value="arginine--tRNA ligase, cytoplasmic"/>
    <property type="match status" value="1"/>
</dbReference>
<dbReference type="AlphaFoldDB" id="A0A0D2WW26"/>
<dbReference type="eggNOG" id="KOG4426">
    <property type="taxonomic scope" value="Eukaryota"/>
</dbReference>
<evidence type="ECO:0000256" key="8">
    <source>
        <dbReference type="ARBA" id="ARBA00033033"/>
    </source>
</evidence>
<dbReference type="PANTHER" id="PTHR11956:SF5">
    <property type="entry name" value="ARGININE--TRNA LIGASE, CYTOPLASMIC"/>
    <property type="match status" value="1"/>
</dbReference>
<comment type="catalytic activity">
    <reaction evidence="9">
        <text>tRNA(Arg) + L-arginine + ATP = L-arginyl-tRNA(Arg) + AMP + diphosphate</text>
        <dbReference type="Rhea" id="RHEA:20301"/>
        <dbReference type="Rhea" id="RHEA-COMP:9658"/>
        <dbReference type="Rhea" id="RHEA-COMP:9673"/>
        <dbReference type="ChEBI" id="CHEBI:30616"/>
        <dbReference type="ChEBI" id="CHEBI:32682"/>
        <dbReference type="ChEBI" id="CHEBI:33019"/>
        <dbReference type="ChEBI" id="CHEBI:78442"/>
        <dbReference type="ChEBI" id="CHEBI:78513"/>
        <dbReference type="ChEBI" id="CHEBI:456215"/>
        <dbReference type="EC" id="6.1.1.19"/>
    </reaction>
</comment>
<dbReference type="Gene3D" id="1.10.730.10">
    <property type="entry name" value="Isoleucyl-tRNA Synthetase, Domain 1"/>
    <property type="match status" value="1"/>
</dbReference>
<keyword evidence="14" id="KW-1185">Reference proteome</keyword>
<dbReference type="EC" id="6.1.1.19" evidence="2"/>
<dbReference type="NCBIfam" id="TIGR00456">
    <property type="entry name" value="argS"/>
    <property type="match status" value="1"/>
</dbReference>
<keyword evidence="4 10" id="KW-0547">Nucleotide-binding</keyword>
<evidence type="ECO:0000256" key="6">
    <source>
        <dbReference type="ARBA" id="ARBA00022917"/>
    </source>
</evidence>
<evidence type="ECO:0000256" key="1">
    <source>
        <dbReference type="ARBA" id="ARBA00005594"/>
    </source>
</evidence>
<dbReference type="Pfam" id="PF05746">
    <property type="entry name" value="DALR_1"/>
    <property type="match status" value="1"/>
</dbReference>
<accession>A0A0D2WW26</accession>
<evidence type="ECO:0000256" key="4">
    <source>
        <dbReference type="ARBA" id="ARBA00022741"/>
    </source>
</evidence>
<dbReference type="InterPro" id="IPR035684">
    <property type="entry name" value="ArgRS_core"/>
</dbReference>
<dbReference type="GO" id="GO:0005524">
    <property type="term" value="F:ATP binding"/>
    <property type="evidence" value="ECO:0007669"/>
    <property type="project" value="UniProtKB-KW"/>
</dbReference>
<dbReference type="EMBL" id="KE346373">
    <property type="protein sequence ID" value="KJE97100.1"/>
    <property type="molecule type" value="Genomic_DNA"/>
</dbReference>
<proteinExistence type="inferred from homology"/>
<feature type="compositionally biased region" description="Low complexity" evidence="11">
    <location>
        <begin position="36"/>
        <end position="52"/>
    </location>
</feature>
<dbReference type="FunFam" id="1.10.730.10:FF:000006">
    <property type="entry name" value="Arginyl-tRNA synthetase 2, mitochondrial"/>
    <property type="match status" value="1"/>
</dbReference>
<dbReference type="PANTHER" id="PTHR11956">
    <property type="entry name" value="ARGINYL-TRNA SYNTHETASE"/>
    <property type="match status" value="1"/>
</dbReference>
<dbReference type="InterPro" id="IPR008909">
    <property type="entry name" value="DALR_anticod-bd"/>
</dbReference>
<keyword evidence="7 10" id="KW-0030">Aminoacyl-tRNA synthetase</keyword>
<dbReference type="Proteomes" id="UP000008743">
    <property type="component" value="Unassembled WGS sequence"/>
</dbReference>
<dbReference type="InterPro" id="IPR001412">
    <property type="entry name" value="aa-tRNA-synth_I_CS"/>
</dbReference>
<evidence type="ECO:0000256" key="9">
    <source>
        <dbReference type="ARBA" id="ARBA00049339"/>
    </source>
</evidence>
<keyword evidence="6 10" id="KW-0648">Protein biosynthesis</keyword>
<dbReference type="Gene3D" id="3.40.50.620">
    <property type="entry name" value="HUPs"/>
    <property type="match status" value="1"/>
</dbReference>
<dbReference type="InParanoid" id="A0A0D2WW26"/>
<feature type="domain" description="DALR anticodon binding" evidence="12">
    <location>
        <begin position="615"/>
        <end position="742"/>
    </location>
</feature>
<dbReference type="GO" id="GO:0004814">
    <property type="term" value="F:arginine-tRNA ligase activity"/>
    <property type="evidence" value="ECO:0007669"/>
    <property type="project" value="UniProtKB-EC"/>
</dbReference>
<feature type="region of interest" description="Disordered" evidence="11">
    <location>
        <begin position="108"/>
        <end position="145"/>
    </location>
</feature>
<dbReference type="SUPFAM" id="SSF47323">
    <property type="entry name" value="Anticodon-binding domain of a subclass of class I aminoacyl-tRNA synthetases"/>
    <property type="match status" value="1"/>
</dbReference>
<dbReference type="Pfam" id="PF00750">
    <property type="entry name" value="tRNA-synt_1d"/>
    <property type="match status" value="1"/>
</dbReference>
<evidence type="ECO:0000256" key="11">
    <source>
        <dbReference type="SAM" id="MobiDB-lite"/>
    </source>
</evidence>
<evidence type="ECO:0000256" key="2">
    <source>
        <dbReference type="ARBA" id="ARBA00012837"/>
    </source>
</evidence>
<dbReference type="CDD" id="cd00671">
    <property type="entry name" value="ArgRS_core"/>
    <property type="match status" value="1"/>
</dbReference>
<dbReference type="PRINTS" id="PR01038">
    <property type="entry name" value="TRNASYNTHARG"/>
</dbReference>
<dbReference type="GO" id="GO:0006420">
    <property type="term" value="P:arginyl-tRNA aminoacylation"/>
    <property type="evidence" value="ECO:0007669"/>
    <property type="project" value="InterPro"/>
</dbReference>
<feature type="region of interest" description="Disordered" evidence="11">
    <location>
        <begin position="33"/>
        <end position="58"/>
    </location>
</feature>
<dbReference type="InterPro" id="IPR009080">
    <property type="entry name" value="tRNAsynth_Ia_anticodon-bd"/>
</dbReference>
<dbReference type="FunCoup" id="A0A0D2WW26">
    <property type="interactions" value="511"/>
</dbReference>
<evidence type="ECO:0000256" key="7">
    <source>
        <dbReference type="ARBA" id="ARBA00023146"/>
    </source>
</evidence>
<evidence type="ECO:0000256" key="10">
    <source>
        <dbReference type="RuleBase" id="RU363038"/>
    </source>
</evidence>
<dbReference type="HAMAP" id="MF_00123">
    <property type="entry name" value="Arg_tRNA_synth"/>
    <property type="match status" value="1"/>
</dbReference>
<dbReference type="PhylomeDB" id="A0A0D2WW26"/>
<sequence>MSSNELAHLEQQEKQVAQLVSRVASLQALVAGTNKQTAAAPSTQATTATAQPESDGDSAMEKLVAENERLKYQLAILNRSIAEEKASGAGAAAATGAAAAPAAAAKGAKGKEPAAKDAAAAAPAAKKKADKPSQPAFQPAPVPTYQPVDLSEGRMVALFDHVRNMLEMGIEATFPGKGFANAMLVGSNVSYKSAAALTLLKRIDGLGFPYKTAHDIASAIHKNLPKSTLLESSHFEVDERGFITVVVPAKLLATILTNIVVHGVLPPKQEKKKRVIIDFSSPNIAKEMHVGHLRSTIIGESLCRLLEYRGFEVLRVNHVGDWGTQFGMLIAHLKDEFPNFRNESPPIGDLQAFYKASKKRFDADEEFKKRAYTEVVKLQAGTDADVRHAWKLICDESRREFELIYKRLHVTIKEKGESFYQPMMPSVVADLEKRGFVQVEDGRKIMFVPDQAVPLTVEKSDGGYTYDTSDLAAIKYRIEEEHADWIIYVVDVGQSLHLETVFSAAKHVGWLDPAKVRVDHVAFGLVLGEDGKKFKTRSGDTVRLVDLLDEAVERAKVVLDSKRGGDLQPEEYAAALDAVSYGAVKYADLSTSRTSDYTFSFDRMLKLVGNTAPYLLYAYTRMSSIARNAGIDVSKEIAKHPCEFTEGPELALARALIRFPEILNRITDDLMPHTLGSFLYEICQLYSTFYEKLRIIEHDVDKATGTKTIKSIHYPRLALCEAASLVLKQGLSILGMDVVGKM</sequence>
<dbReference type="OrthoDB" id="68056at2759"/>
<keyword evidence="3 10" id="KW-0436">Ligase</keyword>
<evidence type="ECO:0000313" key="13">
    <source>
        <dbReference type="EMBL" id="KJE97100.1"/>
    </source>
</evidence>
<dbReference type="PROSITE" id="PS00178">
    <property type="entry name" value="AA_TRNA_LIGASE_I"/>
    <property type="match status" value="1"/>
</dbReference>